<accession>A0AA36J401</accession>
<organism evidence="2 3">
    <name type="scientific">Effrenium voratum</name>
    <dbReference type="NCBI Taxonomy" id="2562239"/>
    <lineage>
        <taxon>Eukaryota</taxon>
        <taxon>Sar</taxon>
        <taxon>Alveolata</taxon>
        <taxon>Dinophyceae</taxon>
        <taxon>Suessiales</taxon>
        <taxon>Symbiodiniaceae</taxon>
        <taxon>Effrenium</taxon>
    </lineage>
</organism>
<feature type="compositionally biased region" description="Low complexity" evidence="1">
    <location>
        <begin position="1691"/>
        <end position="1704"/>
    </location>
</feature>
<feature type="region of interest" description="Disordered" evidence="1">
    <location>
        <begin position="1691"/>
        <end position="1711"/>
    </location>
</feature>
<dbReference type="EMBL" id="CAUJNA010003327">
    <property type="protein sequence ID" value="CAJ1399213.1"/>
    <property type="molecule type" value="Genomic_DNA"/>
</dbReference>
<feature type="compositionally biased region" description="Polar residues" evidence="1">
    <location>
        <begin position="535"/>
        <end position="564"/>
    </location>
</feature>
<feature type="compositionally biased region" description="Basic and acidic residues" evidence="1">
    <location>
        <begin position="500"/>
        <end position="513"/>
    </location>
</feature>
<sequence>MGFLFEVAQVEALGWKPRSSDWRGIYLEVYVEKANKRKIKCCCRRKNTNKQRKAQTAIEDEARTMRWRVLNKEGFLQALFVLGDERKRRRKGDQLIITADVMTVTEMGRQERGEHVATYKGTLQVGTWGPVLLFDDSKDSKDADETAQFILETRPISARPFKLENARPWDEKGSLAMIMRKARFGRRLSMQSPKGGDKLSKKKGVEEDRSMSKKSRKSNWSVGSLLAASRRHQDGDSETSDTFPEDTAKGSAMAGEGDDAWTIDLKPLTRLKMEERGNGHSVSSMSLAHFSKEDAARQSGGYPKEDDDSVLDNQMSFTSRNSNQIRNLLDKFFESESETLEPAKRNNGKHWLLQRKNITTTSLLGVPLEECNREWKPTEWQIMWHCGKADTSSKAEGYDVVPLMEAEFRRDCVVFYNTLFPNIDSGAFQMLREMALSGDGDQRGLRKAGLRAVDVTRKSDFRKSEQDSPAGGWVGRVLSRVSQRRSMGRMVSVFTSVASSRDRPSEGSPKDHEAEDLELGDLDVKAPEPQEAQEGGQSATSSTNSNSLRGGQGQNSDSDTTSSRGQDDQLYCLKLDMLDNMEQARYVVMPPRAPATGRKSHSDEEGSEDFADLPDEEHVEVGSNQKGRRSTRGDWLQGVETEEEAAEAKDDIRNSQELKDRPRLPRRNSNASVYSVAESLTLFRARATPLLAKLPNGQVCSSVMHDQVAQEVLESGAELFIDDYSPRIMFLKRLLVCYALCGVYYSEAGNTEQLGDPWPYPVASVLGHGSRVLIRLEDVESSEFLNYLLTGDPHIVDWKESRPPIPLQKRIAATHSVELKETGQIVEKKLRVTNAGSNMQNLLDGIRGKHMGLNLPIGGAGNPSPLGPHCMVGLRGDVLSRRKEEDRSLISRLWGFKKSEDNTVFNSESSNDSRPSQEAQEWKLERRVQGGHLYIRTDDFGMVTCSRSSGAVTAEDEQSIFKTDKDSAHERLAKARQQVELRNDVMAGDLIFPQHVPQLNTRKVRTAARRHLGQFSLLRVSSELSLGESVAEGTAEDILWFGQALVARQNTPLALPPSAAALKMLIEHYDPINAQLYGTGNFKSIEAFRKELSSGASLLARSHKGGLQRFCQPVILQLRFRGCVLMKMGECREHSEEYVSKPAFAVISAGLTEHWRSAVMRIFQSELCIRHSIIEALTPAASREKDCLTVLTETTMSPSYPGMPSVYRTHMVCWEVDPEQLSVLESNGLTFPEGETLSASSSSGLPFGCHFVTHRNGTGKKIFWRWVPFFEAQKLQRFVNLGEATADERWARYAFQKEGVVQFPPTETALMILLRRCGIDVAKFGTERYKSLREFWLDLTGKESLLQMSKGKPLRLADSTVVRLRWRPPGERAFQVLVKEILNGNGRRKLLTRRMLHGETWEESALHCIEEDLAMKPNHGKYLLGQRSFDKSSYTFLQELTESDRYPGIKCCYRTHLVSYIVKEELGAIVTQRREGFPEEPTLLQGLLPETLTGTSPTSDNRDSRDGQGREKLQIPQPSYTSPRTRAESGSEMIASPTSATVTAERTTVTKQRLSLKSLPNFVWLPENMLQGVKGGDLWEQAQKHQEQHRVCSVLLGLEGTAPQMKSPFGVEHDGSGKSAPISALGNYKWSTYRSNNALQVPADHGGLRMNITKAMFEELRSARRWTCCTPPWTSPWSPRLPGAASCWSSASRSARSSSGSSPATLQMPAR</sequence>
<evidence type="ECO:0000256" key="1">
    <source>
        <dbReference type="SAM" id="MobiDB-lite"/>
    </source>
</evidence>
<comment type="caution">
    <text evidence="2">The sequence shown here is derived from an EMBL/GenBank/DDBJ whole genome shotgun (WGS) entry which is preliminary data.</text>
</comment>
<dbReference type="Proteomes" id="UP001178507">
    <property type="component" value="Unassembled WGS sequence"/>
</dbReference>
<feature type="compositionally biased region" description="Basic and acidic residues" evidence="1">
    <location>
        <begin position="646"/>
        <end position="663"/>
    </location>
</feature>
<feature type="compositionally biased region" description="Polar residues" evidence="1">
    <location>
        <begin position="1536"/>
        <end position="1546"/>
    </location>
</feature>
<keyword evidence="3" id="KW-1185">Reference proteome</keyword>
<feature type="compositionally biased region" description="Acidic residues" evidence="1">
    <location>
        <begin position="605"/>
        <end position="618"/>
    </location>
</feature>
<feature type="region of interest" description="Disordered" evidence="1">
    <location>
        <begin position="495"/>
        <end position="566"/>
    </location>
</feature>
<proteinExistence type="predicted"/>
<feature type="region of interest" description="Disordered" evidence="1">
    <location>
        <begin position="186"/>
        <end position="259"/>
    </location>
</feature>
<feature type="compositionally biased region" description="Basic and acidic residues" evidence="1">
    <location>
        <begin position="195"/>
        <end position="211"/>
    </location>
</feature>
<feature type="region of interest" description="Disordered" evidence="1">
    <location>
        <begin position="1480"/>
        <end position="1546"/>
    </location>
</feature>
<reference evidence="2" key="1">
    <citation type="submission" date="2023-08" db="EMBL/GenBank/DDBJ databases">
        <authorList>
            <person name="Chen Y."/>
            <person name="Shah S."/>
            <person name="Dougan E. K."/>
            <person name="Thang M."/>
            <person name="Chan C."/>
        </authorList>
    </citation>
    <scope>NUCLEOTIDE SEQUENCE</scope>
</reference>
<name>A0AA36J401_9DINO</name>
<feature type="compositionally biased region" description="Basic and acidic residues" evidence="1">
    <location>
        <begin position="1500"/>
        <end position="1513"/>
    </location>
</feature>
<gene>
    <name evidence="2" type="ORF">EVOR1521_LOCUS22790</name>
</gene>
<protein>
    <submittedName>
        <fullName evidence="2">Uncharacterized protein</fullName>
    </submittedName>
</protein>
<evidence type="ECO:0000313" key="3">
    <source>
        <dbReference type="Proteomes" id="UP001178507"/>
    </source>
</evidence>
<feature type="region of interest" description="Disordered" evidence="1">
    <location>
        <begin position="590"/>
        <end position="670"/>
    </location>
</feature>
<evidence type="ECO:0000313" key="2">
    <source>
        <dbReference type="EMBL" id="CAJ1399213.1"/>
    </source>
</evidence>